<dbReference type="GO" id="GO:0061630">
    <property type="term" value="F:ubiquitin protein ligase activity"/>
    <property type="evidence" value="ECO:0007669"/>
    <property type="project" value="UniProtKB-EC"/>
</dbReference>
<evidence type="ECO:0000256" key="7">
    <source>
        <dbReference type="ARBA" id="ARBA00022833"/>
    </source>
</evidence>
<keyword evidence="9" id="KW-0732">Signal</keyword>
<dbReference type="OMA" id="CPRCHIE"/>
<comment type="catalytic activity">
    <reaction evidence="1">
        <text>S-ubiquitinyl-[E2 ubiquitin-conjugating enzyme]-L-cysteine + [acceptor protein]-L-lysine = [E2 ubiquitin-conjugating enzyme]-L-cysteine + N(6)-ubiquitinyl-[acceptor protein]-L-lysine.</text>
        <dbReference type="EC" id="2.3.2.27"/>
    </reaction>
</comment>
<evidence type="ECO:0000256" key="4">
    <source>
        <dbReference type="ARBA" id="ARBA00022723"/>
    </source>
</evidence>
<dbReference type="AlphaFoldDB" id="A0AA38FPF9"/>
<evidence type="ECO:0000313" key="11">
    <source>
        <dbReference type="EMBL" id="KAH9307736.1"/>
    </source>
</evidence>
<dbReference type="Proteomes" id="UP000824469">
    <property type="component" value="Unassembled WGS sequence"/>
</dbReference>
<accession>A0AA38FPF9</accession>
<comment type="caution">
    <text evidence="11">The sequence shown here is derived from an EMBL/GenBank/DDBJ whole genome shotgun (WGS) entry which is preliminary data.</text>
</comment>
<feature type="domain" description="RING-type" evidence="10">
    <location>
        <begin position="291"/>
        <end position="332"/>
    </location>
</feature>
<evidence type="ECO:0000313" key="12">
    <source>
        <dbReference type="Proteomes" id="UP000824469"/>
    </source>
</evidence>
<evidence type="ECO:0000256" key="2">
    <source>
        <dbReference type="ARBA" id="ARBA00012483"/>
    </source>
</evidence>
<name>A0AA38FPF9_TAXCH</name>
<evidence type="ECO:0000256" key="6">
    <source>
        <dbReference type="ARBA" id="ARBA00022786"/>
    </source>
</evidence>
<dbReference type="InterPro" id="IPR001841">
    <property type="entry name" value="Znf_RING"/>
</dbReference>
<dbReference type="PANTHER" id="PTHR15710">
    <property type="entry name" value="E3 UBIQUITIN-PROTEIN LIGASE PRAJA"/>
    <property type="match status" value="1"/>
</dbReference>
<feature type="signal peptide" evidence="9">
    <location>
        <begin position="1"/>
        <end position="17"/>
    </location>
</feature>
<dbReference type="InterPro" id="IPR013083">
    <property type="entry name" value="Znf_RING/FYVE/PHD"/>
</dbReference>
<dbReference type="PANTHER" id="PTHR15710:SF243">
    <property type="entry name" value="E3 UBIQUITIN-PROTEIN LIGASE PRAJA-2 ISOFORM X1"/>
    <property type="match status" value="1"/>
</dbReference>
<dbReference type="Pfam" id="PF13639">
    <property type="entry name" value="zf-RING_2"/>
    <property type="match status" value="1"/>
</dbReference>
<keyword evidence="4" id="KW-0479">Metal-binding</keyword>
<keyword evidence="6" id="KW-0833">Ubl conjugation pathway</keyword>
<dbReference type="PROSITE" id="PS50089">
    <property type="entry name" value="ZF_RING_2"/>
    <property type="match status" value="1"/>
</dbReference>
<keyword evidence="7" id="KW-0862">Zinc</keyword>
<keyword evidence="12" id="KW-1185">Reference proteome</keyword>
<dbReference type="EMBL" id="JAHRHJ020000007">
    <property type="protein sequence ID" value="KAH9307736.1"/>
    <property type="molecule type" value="Genomic_DNA"/>
</dbReference>
<evidence type="ECO:0000256" key="5">
    <source>
        <dbReference type="ARBA" id="ARBA00022771"/>
    </source>
</evidence>
<dbReference type="Gene3D" id="3.30.40.10">
    <property type="entry name" value="Zinc/RING finger domain, C3HC4 (zinc finger)"/>
    <property type="match status" value="1"/>
</dbReference>
<sequence length="351" mass="40429">MFRNWFEVLKVWSYFTALIPMDTMQCPRCHIEVTDSGECECSEEFTVENQEQSETNFYKTQFLQLIRACIRLGIPNPSQNEQPSPASYDTINNAARRAFMNDPQRMIHHMNYYKNGVSIDVNNGWFLRHSAASDQIPHSSTENNSLSIVEDANDSVFESDENMDLYSAEPNYCIQVRVRWWGVDTYMWGAVVEIVGEGLYWQQILHNVETNAAHITWHFYVWEIIEFVSEGASNDAQDHERLHFDEIVNMFSQNGNATDSVKGPPPAARTAVEGLKTQVIMVEGTSRDAFCCICQDVMVVGESTTHMPCEHAFHEKCIEKWLTSTNSCPLCKYELPTDDSDYEERKHRRCP</sequence>
<keyword evidence="5 8" id="KW-0863">Zinc-finger</keyword>
<gene>
    <name evidence="11" type="ORF">KI387_035647</name>
</gene>
<evidence type="ECO:0000256" key="3">
    <source>
        <dbReference type="ARBA" id="ARBA00022679"/>
    </source>
</evidence>
<evidence type="ECO:0000256" key="1">
    <source>
        <dbReference type="ARBA" id="ARBA00000900"/>
    </source>
</evidence>
<dbReference type="SMART" id="SM00184">
    <property type="entry name" value="RING"/>
    <property type="match status" value="1"/>
</dbReference>
<evidence type="ECO:0000256" key="8">
    <source>
        <dbReference type="PROSITE-ProRule" id="PRU00175"/>
    </source>
</evidence>
<dbReference type="EC" id="2.3.2.27" evidence="2"/>
<reference evidence="11 12" key="1">
    <citation type="journal article" date="2021" name="Nat. Plants">
        <title>The Taxus genome provides insights into paclitaxel biosynthesis.</title>
        <authorList>
            <person name="Xiong X."/>
            <person name="Gou J."/>
            <person name="Liao Q."/>
            <person name="Li Y."/>
            <person name="Zhou Q."/>
            <person name="Bi G."/>
            <person name="Li C."/>
            <person name="Du R."/>
            <person name="Wang X."/>
            <person name="Sun T."/>
            <person name="Guo L."/>
            <person name="Liang H."/>
            <person name="Lu P."/>
            <person name="Wu Y."/>
            <person name="Zhang Z."/>
            <person name="Ro D.K."/>
            <person name="Shang Y."/>
            <person name="Huang S."/>
            <person name="Yan J."/>
        </authorList>
    </citation>
    <scope>NUCLEOTIDE SEQUENCE [LARGE SCALE GENOMIC DNA]</scope>
    <source>
        <strain evidence="11">Ta-2019</strain>
    </source>
</reference>
<dbReference type="GO" id="GO:0008270">
    <property type="term" value="F:zinc ion binding"/>
    <property type="evidence" value="ECO:0007669"/>
    <property type="project" value="UniProtKB-KW"/>
</dbReference>
<dbReference type="GO" id="GO:0016567">
    <property type="term" value="P:protein ubiquitination"/>
    <property type="evidence" value="ECO:0007669"/>
    <property type="project" value="TreeGrafter"/>
</dbReference>
<dbReference type="FunFam" id="3.30.40.10:FF:000127">
    <property type="entry name" value="E3 ubiquitin-protein ligase RNF181"/>
    <property type="match status" value="1"/>
</dbReference>
<keyword evidence="3" id="KW-0808">Transferase</keyword>
<evidence type="ECO:0000256" key="9">
    <source>
        <dbReference type="SAM" id="SignalP"/>
    </source>
</evidence>
<organism evidence="11 12">
    <name type="scientific">Taxus chinensis</name>
    <name type="common">Chinese yew</name>
    <name type="synonym">Taxus wallichiana var. chinensis</name>
    <dbReference type="NCBI Taxonomy" id="29808"/>
    <lineage>
        <taxon>Eukaryota</taxon>
        <taxon>Viridiplantae</taxon>
        <taxon>Streptophyta</taxon>
        <taxon>Embryophyta</taxon>
        <taxon>Tracheophyta</taxon>
        <taxon>Spermatophyta</taxon>
        <taxon>Pinopsida</taxon>
        <taxon>Pinidae</taxon>
        <taxon>Conifers II</taxon>
        <taxon>Cupressales</taxon>
        <taxon>Taxaceae</taxon>
        <taxon>Taxus</taxon>
    </lineage>
</organism>
<protein>
    <recommendedName>
        <fullName evidence="2">RING-type E3 ubiquitin transferase</fullName>
        <ecNumber evidence="2">2.3.2.27</ecNumber>
    </recommendedName>
</protein>
<proteinExistence type="predicted"/>
<evidence type="ECO:0000259" key="10">
    <source>
        <dbReference type="PROSITE" id="PS50089"/>
    </source>
</evidence>
<feature type="chain" id="PRO_5041411570" description="RING-type E3 ubiquitin transferase" evidence="9">
    <location>
        <begin position="18"/>
        <end position="351"/>
    </location>
</feature>
<dbReference type="SUPFAM" id="SSF57850">
    <property type="entry name" value="RING/U-box"/>
    <property type="match status" value="1"/>
</dbReference>
<dbReference type="GO" id="GO:0005737">
    <property type="term" value="C:cytoplasm"/>
    <property type="evidence" value="ECO:0007669"/>
    <property type="project" value="TreeGrafter"/>
</dbReference>